<dbReference type="GO" id="GO:0004553">
    <property type="term" value="F:hydrolase activity, hydrolyzing O-glycosyl compounds"/>
    <property type="evidence" value="ECO:0007669"/>
    <property type="project" value="InterPro"/>
</dbReference>
<comment type="similarity">
    <text evidence="1 4">Belongs to the glycosyl hydrolase 31 family.</text>
</comment>
<dbReference type="GO" id="GO:0005975">
    <property type="term" value="P:carbohydrate metabolic process"/>
    <property type="evidence" value="ECO:0007669"/>
    <property type="project" value="InterPro"/>
</dbReference>
<dbReference type="RefSeq" id="WP_014855441.1">
    <property type="nucleotide sequence ID" value="NC_018178.1"/>
</dbReference>
<feature type="domain" description="DUF5110" evidence="7">
    <location>
        <begin position="690"/>
        <end position="757"/>
    </location>
</feature>
<evidence type="ECO:0000259" key="6">
    <source>
        <dbReference type="Pfam" id="PF13802"/>
    </source>
</evidence>
<keyword evidence="10" id="KW-1185">Reference proteome</keyword>
<dbReference type="HOGENOM" id="CLU_000631_7_2_10"/>
<dbReference type="SUPFAM" id="SSF51011">
    <property type="entry name" value="Glycosyl hydrolase domain"/>
    <property type="match status" value="1"/>
</dbReference>
<evidence type="ECO:0000259" key="5">
    <source>
        <dbReference type="Pfam" id="PF01055"/>
    </source>
</evidence>
<dbReference type="Gene3D" id="2.60.40.1180">
    <property type="entry name" value="Golgi alpha-mannosidase II"/>
    <property type="match status" value="2"/>
</dbReference>
<keyword evidence="3 4" id="KW-0326">Glycosidase</keyword>
<dbReference type="PANTHER" id="PTHR22762">
    <property type="entry name" value="ALPHA-GLUCOSIDASE"/>
    <property type="match status" value="1"/>
</dbReference>
<gene>
    <name evidence="9" type="ordered locus">MROS_0763</name>
</gene>
<organism evidence="9 10">
    <name type="scientific">Melioribacter roseus (strain DSM 23840 / JCM 17771 / VKM B-2668 / P3M-2)</name>
    <dbReference type="NCBI Taxonomy" id="1191523"/>
    <lineage>
        <taxon>Bacteria</taxon>
        <taxon>Pseudomonadati</taxon>
        <taxon>Ignavibacteriota</taxon>
        <taxon>Ignavibacteria</taxon>
        <taxon>Ignavibacteriales</taxon>
        <taxon>Melioribacteraceae</taxon>
        <taxon>Melioribacter</taxon>
    </lineage>
</organism>
<feature type="domain" description="Glycoside hydrolase family 31 N-terminal" evidence="6">
    <location>
        <begin position="46"/>
        <end position="211"/>
    </location>
</feature>
<dbReference type="Pfam" id="PF21365">
    <property type="entry name" value="Glyco_hydro_31_3rd"/>
    <property type="match status" value="1"/>
</dbReference>
<protein>
    <submittedName>
        <fullName evidence="9">Alpha-glucosidase</fullName>
    </submittedName>
</protein>
<dbReference type="AlphaFoldDB" id="I6Z4E5"/>
<dbReference type="STRING" id="1191523.MROS_0763"/>
<dbReference type="SUPFAM" id="SSF51445">
    <property type="entry name" value="(Trans)glycosidases"/>
    <property type="match status" value="1"/>
</dbReference>
<dbReference type="InterPro" id="IPR033403">
    <property type="entry name" value="DUF5110"/>
</dbReference>
<dbReference type="Pfam" id="PF01055">
    <property type="entry name" value="Glyco_hydro_31_2nd"/>
    <property type="match status" value="1"/>
</dbReference>
<dbReference type="SUPFAM" id="SSF74650">
    <property type="entry name" value="Galactose mutarotase-like"/>
    <property type="match status" value="1"/>
</dbReference>
<dbReference type="PROSITE" id="PS00129">
    <property type="entry name" value="GLYCOSYL_HYDROL_F31_1"/>
    <property type="match status" value="1"/>
</dbReference>
<sequence>MKKFTVILLLFLVTVEITAEFKFAGKITNYKKFDNRIEFTLENAKFNLYVLDRNIIRFRYTQKNDFDPAPSYAVIYEMPEKSDFSFHESNDEFIIATAELTLKIAKNPCRVSIYDKNNNLLNADHKSFGVAFDGDDIRCFKELNANEKFYGLGEKSDGLLKNGKQYTLWNTDFPGYDTRKDELYQSIPFFIGINNYKAYGIFFDNPYKSHFNFGASNNRFYWFGAEKGEMDYYFIYGPDVKRVISDYTKLTGRMELPPKWAIGYQQSRYSYYPESSVRRVAQAFRDRKIPCDVLYLDIHYMEGYRVFTWNKERFPQPEKMLSDLEDMGFKVVPIIDPGVKADPDYFVAKEGLENDLFAKYPDGEYYQGEVWPSWSYFPDFTKEETRKWWGDKLSLLLDQGVDGFWNDMNEPAVWGQNFPDIVLFDDNGFTATHKKIHNVYALSMARSTAEGLKRHSNKRHFILTRAGYSGIQRYAAVWTGDNVANDEHLILACTMSLGMGLSGVPFIGSDVGGFIGEPSDNLYRRWYQLGAFTPFFRGHSAVDTRQREPYNYSEFVEKDVRKAIETRYRLLPFWYNEFYNSSVTGLPIMRAMFVNYQDDANAYSHEAQYQYMLGENLLVAPVLISYDKFKKLYLPDGKWYDWTNNSVVEGGGWIIKEVPLDEILLFVRAGGIIPIQEVVNYVGEKEIDSLRFLIFPAASSEYKFYEDDGVSYEYKNGKYAVTKFILDKKDKNIILTTNKEHKGYESGVKKYEFLFVGVEKPAEVIVNGSMTDEFNFDNNRLSIQTLASDNIKIELKY</sequence>
<dbReference type="InterPro" id="IPR048395">
    <property type="entry name" value="Glyco_hydro_31_C"/>
</dbReference>
<dbReference type="InterPro" id="IPR025887">
    <property type="entry name" value="Glyco_hydro_31_N_dom"/>
</dbReference>
<dbReference type="Proteomes" id="UP000009011">
    <property type="component" value="Chromosome"/>
</dbReference>
<name>I6Z4E5_MELRP</name>
<evidence type="ECO:0000259" key="8">
    <source>
        <dbReference type="Pfam" id="PF21365"/>
    </source>
</evidence>
<evidence type="ECO:0000256" key="1">
    <source>
        <dbReference type="ARBA" id="ARBA00007806"/>
    </source>
</evidence>
<feature type="domain" description="Glycosyl hydrolase family 31 C-terminal" evidence="8">
    <location>
        <begin position="585"/>
        <end position="673"/>
    </location>
</feature>
<dbReference type="Gene3D" id="3.20.20.80">
    <property type="entry name" value="Glycosidases"/>
    <property type="match status" value="2"/>
</dbReference>
<dbReference type="KEGG" id="mro:MROS_0763"/>
<dbReference type="EMBL" id="CP003557">
    <property type="protein sequence ID" value="AFN74005.1"/>
    <property type="molecule type" value="Genomic_DNA"/>
</dbReference>
<dbReference type="CDD" id="cd14752">
    <property type="entry name" value="GH31_N"/>
    <property type="match status" value="1"/>
</dbReference>
<dbReference type="eggNOG" id="COG1501">
    <property type="taxonomic scope" value="Bacteria"/>
</dbReference>
<evidence type="ECO:0000259" key="7">
    <source>
        <dbReference type="Pfam" id="PF17137"/>
    </source>
</evidence>
<dbReference type="InterPro" id="IPR000322">
    <property type="entry name" value="Glyco_hydro_31_TIM"/>
</dbReference>
<dbReference type="InterPro" id="IPR013780">
    <property type="entry name" value="Glyco_hydro_b"/>
</dbReference>
<keyword evidence="2 4" id="KW-0378">Hydrolase</keyword>
<dbReference type="GO" id="GO:0030246">
    <property type="term" value="F:carbohydrate binding"/>
    <property type="evidence" value="ECO:0007669"/>
    <property type="project" value="InterPro"/>
</dbReference>
<dbReference type="Pfam" id="PF17137">
    <property type="entry name" value="DUF5110"/>
    <property type="match status" value="1"/>
</dbReference>
<proteinExistence type="inferred from homology"/>
<dbReference type="PATRIC" id="fig|1191523.3.peg.801"/>
<evidence type="ECO:0000256" key="3">
    <source>
        <dbReference type="ARBA" id="ARBA00023295"/>
    </source>
</evidence>
<accession>I6Z4E5</accession>
<evidence type="ECO:0000313" key="9">
    <source>
        <dbReference type="EMBL" id="AFN74005.1"/>
    </source>
</evidence>
<evidence type="ECO:0000256" key="2">
    <source>
        <dbReference type="ARBA" id="ARBA00022801"/>
    </source>
</evidence>
<dbReference type="CDD" id="cd06604">
    <property type="entry name" value="GH31_glucosidase_II_MalA"/>
    <property type="match status" value="1"/>
</dbReference>
<dbReference type="OrthoDB" id="176168at2"/>
<evidence type="ECO:0000313" key="10">
    <source>
        <dbReference type="Proteomes" id="UP000009011"/>
    </source>
</evidence>
<dbReference type="InterPro" id="IPR017853">
    <property type="entry name" value="GH"/>
</dbReference>
<dbReference type="PANTHER" id="PTHR22762:SF166">
    <property type="entry name" value="ALPHA-GLUCOSIDASE"/>
    <property type="match status" value="1"/>
</dbReference>
<dbReference type="Gene3D" id="2.60.40.1760">
    <property type="entry name" value="glycosyl hydrolase (family 31)"/>
    <property type="match status" value="1"/>
</dbReference>
<evidence type="ECO:0000256" key="4">
    <source>
        <dbReference type="RuleBase" id="RU361185"/>
    </source>
</evidence>
<dbReference type="InterPro" id="IPR030458">
    <property type="entry name" value="Glyco_hydro_31_AS"/>
</dbReference>
<dbReference type="Pfam" id="PF13802">
    <property type="entry name" value="Gal_mutarotas_2"/>
    <property type="match status" value="1"/>
</dbReference>
<feature type="domain" description="Glycoside hydrolase family 31 TIM barrel" evidence="5">
    <location>
        <begin position="255"/>
        <end position="576"/>
    </location>
</feature>
<dbReference type="InterPro" id="IPR011013">
    <property type="entry name" value="Gal_mutarotase_sf_dom"/>
</dbReference>
<reference evidence="9 10" key="1">
    <citation type="journal article" date="2013" name="PLoS ONE">
        <title>Genomic analysis of Melioribacter roseus, facultatively anaerobic organotrophic bacterium representing a novel deep lineage within Bacteriodetes/Chlorobi group.</title>
        <authorList>
            <person name="Kadnikov V.V."/>
            <person name="Mardanov A.V."/>
            <person name="Podosokorskaya O.A."/>
            <person name="Gavrilov S.N."/>
            <person name="Kublanov I.V."/>
            <person name="Beletsky A.V."/>
            <person name="Bonch-Osmolovskaya E.A."/>
            <person name="Ravin N.V."/>
        </authorList>
    </citation>
    <scope>NUCLEOTIDE SEQUENCE [LARGE SCALE GENOMIC DNA]</scope>
    <source>
        <strain evidence="10">JCM 17771 / P3M-2</strain>
    </source>
</reference>